<name>A0A369APZ6_9ENTE</name>
<proteinExistence type="predicted"/>
<accession>A0A369APZ6</accession>
<organism evidence="1 2">
    <name type="scientific">Vagococcus fluvialis</name>
    <dbReference type="NCBI Taxonomy" id="2738"/>
    <lineage>
        <taxon>Bacteria</taxon>
        <taxon>Bacillati</taxon>
        <taxon>Bacillota</taxon>
        <taxon>Bacilli</taxon>
        <taxon>Lactobacillales</taxon>
        <taxon>Enterococcaceae</taxon>
        <taxon>Vagococcus</taxon>
    </lineage>
</organism>
<dbReference type="Proteomes" id="UP000288197">
    <property type="component" value="Unassembled WGS sequence"/>
</dbReference>
<keyword evidence="2" id="KW-1185">Reference proteome</keyword>
<dbReference type="EMBL" id="NGJX01000013">
    <property type="protein sequence ID" value="RST99913.1"/>
    <property type="molecule type" value="Genomic_DNA"/>
</dbReference>
<dbReference type="RefSeq" id="WP_114290296.1">
    <property type="nucleotide sequence ID" value="NZ_CP081459.1"/>
</dbReference>
<gene>
    <name evidence="1" type="ORF">CBF32_11095</name>
</gene>
<reference evidence="1 2" key="1">
    <citation type="submission" date="2017-05" db="EMBL/GenBank/DDBJ databases">
        <title>Vagococcus spp. assemblies.</title>
        <authorList>
            <person name="Gulvik C.A."/>
        </authorList>
    </citation>
    <scope>NUCLEOTIDE SEQUENCE [LARGE SCALE GENOMIC DNA]</scope>
    <source>
        <strain evidence="1 2">NCFB 2497</strain>
    </source>
</reference>
<dbReference type="AlphaFoldDB" id="A0A369APZ6"/>
<protein>
    <submittedName>
        <fullName evidence="1">Uncharacterized protein</fullName>
    </submittedName>
</protein>
<evidence type="ECO:0000313" key="1">
    <source>
        <dbReference type="EMBL" id="RST99913.1"/>
    </source>
</evidence>
<evidence type="ECO:0000313" key="2">
    <source>
        <dbReference type="Proteomes" id="UP000288197"/>
    </source>
</evidence>
<sequence>MKTKENKWDIPEIKEEYKIENFRPLTIKERLEIYSRLNKQQRNLIDDHRKFLIRSEFLKDSYLKASDWEFVDLKIDEKYPDIHKKEHMLYCECGRRLKYQYIVKSKEKQTLMTLGIQHFKDHLNIPQQVATEITQRLNNVDFALDELLWLKRLGIEFPKELWENYAFFIYANQFSNSQLSLNLNLARRVSDFKEVDMPIYISDYQAVLKEIERLKKGQEKINHELFNQDNFQKFQSSLPSIINQETLFNQASIWSSAIQKRLKTHPEKPQLPKKYFEELFSILQLDREKREKELNLFANRGMGKWIQKEVYEHLLNMVNAYGLEEEFLNQIHPFMREGLTGFLSENRLQKETEVNESLREIETILNTLDKTAQETILKKLQETIL</sequence>
<dbReference type="GeneID" id="63147224"/>
<dbReference type="OrthoDB" id="2183421at2"/>
<comment type="caution">
    <text evidence="1">The sequence shown here is derived from an EMBL/GenBank/DDBJ whole genome shotgun (WGS) entry which is preliminary data.</text>
</comment>